<name>A0A484B4H4_DRONA</name>
<reference evidence="3 4" key="1">
    <citation type="journal article" date="2019" name="J. Hered.">
        <title>An Improved Genome Assembly for Drosophila navojoa, the Basal Species in the mojavensis Cluster.</title>
        <authorList>
            <person name="Vanderlinde T."/>
            <person name="Dupim E.G."/>
            <person name="Nazario-Yepiz N.O."/>
            <person name="Carvalho A.B."/>
        </authorList>
    </citation>
    <scope>NUCLEOTIDE SEQUENCE [LARGE SCALE GENOMIC DNA]</scope>
    <source>
        <strain evidence="3">Navoj_Jal97</strain>
        <tissue evidence="3">Whole organism</tissue>
    </source>
</reference>
<proteinExistence type="predicted"/>
<comment type="caution">
    <text evidence="3">The sequence shown here is derived from an EMBL/GenBank/DDBJ whole genome shotgun (WGS) entry which is preliminary data.</text>
</comment>
<organism evidence="3 4">
    <name type="scientific">Drosophila navojoa</name>
    <name type="common">Fruit fly</name>
    <dbReference type="NCBI Taxonomy" id="7232"/>
    <lineage>
        <taxon>Eukaryota</taxon>
        <taxon>Metazoa</taxon>
        <taxon>Ecdysozoa</taxon>
        <taxon>Arthropoda</taxon>
        <taxon>Hexapoda</taxon>
        <taxon>Insecta</taxon>
        <taxon>Pterygota</taxon>
        <taxon>Neoptera</taxon>
        <taxon>Endopterygota</taxon>
        <taxon>Diptera</taxon>
        <taxon>Brachycera</taxon>
        <taxon>Muscomorpha</taxon>
        <taxon>Ephydroidea</taxon>
        <taxon>Drosophilidae</taxon>
        <taxon>Drosophila</taxon>
    </lineage>
</organism>
<protein>
    <recommendedName>
        <fullName evidence="2">DUF753 domain-containing protein</fullName>
    </recommendedName>
</protein>
<feature type="domain" description="DUF753" evidence="2">
    <location>
        <begin position="111"/>
        <end position="178"/>
    </location>
</feature>
<keyword evidence="4" id="KW-1185">Reference proteome</keyword>
<keyword evidence="1" id="KW-0732">Signal</keyword>
<gene>
    <name evidence="3" type="ORF">AWZ03_010853</name>
</gene>
<sequence>MLSTQAVILVLCCSFAAASQLQKGAVSAAAPRTCYSCEGVNCQRTTRQNATVRCNDLLDICVTVYEGFRVSERGCLLEISLAARSKCQARDPQCQKCGGDLCNNQGRVDYQCIQCNGSDDAKCNLAGDSISPAQCPAPTGNNAYCYVKASGSQLQRGCALSVKEQMSCLQANDCSLCLPENGHGSSACNNYVLEYKASGAQGQQVFGLLLGLITLLAILLN</sequence>
<dbReference type="OrthoDB" id="7969794at2759"/>
<dbReference type="AlphaFoldDB" id="A0A484B4H4"/>
<dbReference type="OMA" id="GELCNNQ"/>
<evidence type="ECO:0000313" key="3">
    <source>
        <dbReference type="EMBL" id="TDG42715.1"/>
    </source>
</evidence>
<dbReference type="EMBL" id="LSRL02000203">
    <property type="protein sequence ID" value="TDG42715.1"/>
    <property type="molecule type" value="Genomic_DNA"/>
</dbReference>
<evidence type="ECO:0000256" key="1">
    <source>
        <dbReference type="SAM" id="SignalP"/>
    </source>
</evidence>
<dbReference type="InterPro" id="IPR008472">
    <property type="entry name" value="DUF753"/>
</dbReference>
<feature type="chain" id="PRO_5019781901" description="DUF753 domain-containing protein" evidence="1">
    <location>
        <begin position="19"/>
        <end position="221"/>
    </location>
</feature>
<accession>A0A484B4H4</accession>
<evidence type="ECO:0000313" key="4">
    <source>
        <dbReference type="Proteomes" id="UP000295192"/>
    </source>
</evidence>
<feature type="signal peptide" evidence="1">
    <location>
        <begin position="1"/>
        <end position="18"/>
    </location>
</feature>
<dbReference type="PANTHER" id="PTHR21721:SF26">
    <property type="entry name" value="DUF753 DOMAIN-CONTAINING PROTEIN-RELATED"/>
    <property type="match status" value="1"/>
</dbReference>
<dbReference type="Pfam" id="PF05444">
    <property type="entry name" value="DUF753"/>
    <property type="match status" value="2"/>
</dbReference>
<dbReference type="PANTHER" id="PTHR21721">
    <property type="entry name" value="GH09876P-RELATED"/>
    <property type="match status" value="1"/>
</dbReference>
<dbReference type="STRING" id="7232.A0A484B4H4"/>
<feature type="domain" description="DUF753" evidence="2">
    <location>
        <begin position="33"/>
        <end position="103"/>
    </location>
</feature>
<dbReference type="Proteomes" id="UP000295192">
    <property type="component" value="Unassembled WGS sequence"/>
</dbReference>
<evidence type="ECO:0000259" key="2">
    <source>
        <dbReference type="Pfam" id="PF05444"/>
    </source>
</evidence>